<dbReference type="Gene3D" id="3.40.390.10">
    <property type="entry name" value="Collagenase (Catalytic Domain)"/>
    <property type="match status" value="1"/>
</dbReference>
<name>A0ABS5BQY7_9BACT</name>
<keyword evidence="3" id="KW-1185">Reference proteome</keyword>
<dbReference type="EMBL" id="JAGKQQ010000001">
    <property type="protein sequence ID" value="MBP3956104.1"/>
    <property type="molecule type" value="Genomic_DNA"/>
</dbReference>
<protein>
    <submittedName>
        <fullName evidence="2">Uncharacterized protein</fullName>
    </submittedName>
</protein>
<keyword evidence="1" id="KW-0732">Signal</keyword>
<reference evidence="2 3" key="1">
    <citation type="submission" date="2021-04" db="EMBL/GenBank/DDBJ databases">
        <authorList>
            <person name="Ivanova A."/>
        </authorList>
    </citation>
    <scope>NUCLEOTIDE SEQUENCE [LARGE SCALE GENOMIC DNA]</scope>
    <source>
        <strain evidence="2 3">G18</strain>
    </source>
</reference>
<evidence type="ECO:0000313" key="3">
    <source>
        <dbReference type="Proteomes" id="UP000676565"/>
    </source>
</evidence>
<accession>A0ABS5BQY7</accession>
<sequence>MRRARWFAVGVVLALNVLPRAAGAPEPREAAPAPRMIVRPVSDELRKALKLDPFYEKTADHKGLPVLASGKVSDAALAEARHLIGTMLADRDDVTRALVKANCRFVVMAPTEMTTDVPEQRNMTPKDYWDKRARGLGGRVTSCGEENLLNLRGDRYPRENILIHEFSHCIHQYGLRAVDPKFEGTLRAIYTRAIEQGLWKNTYAATNAVEYWAEGVQSYFDCNSPPNAGVHNDINTREKLAKYDPDLFELIDDVFRKSPYRYQRYDKRAK</sequence>
<gene>
    <name evidence="2" type="ORF">J8F10_12505</name>
</gene>
<evidence type="ECO:0000256" key="1">
    <source>
        <dbReference type="SAM" id="SignalP"/>
    </source>
</evidence>
<dbReference type="SUPFAM" id="SSF55486">
    <property type="entry name" value="Metalloproteases ('zincins'), catalytic domain"/>
    <property type="match status" value="1"/>
</dbReference>
<organism evidence="2 3">
    <name type="scientific">Gemmata palustris</name>
    <dbReference type="NCBI Taxonomy" id="2822762"/>
    <lineage>
        <taxon>Bacteria</taxon>
        <taxon>Pseudomonadati</taxon>
        <taxon>Planctomycetota</taxon>
        <taxon>Planctomycetia</taxon>
        <taxon>Gemmatales</taxon>
        <taxon>Gemmataceae</taxon>
        <taxon>Gemmata</taxon>
    </lineage>
</organism>
<evidence type="ECO:0000313" key="2">
    <source>
        <dbReference type="EMBL" id="MBP3956104.1"/>
    </source>
</evidence>
<comment type="caution">
    <text evidence="2">The sequence shown here is derived from an EMBL/GenBank/DDBJ whole genome shotgun (WGS) entry which is preliminary data.</text>
</comment>
<feature type="chain" id="PRO_5047212281" evidence="1">
    <location>
        <begin position="25"/>
        <end position="270"/>
    </location>
</feature>
<proteinExistence type="predicted"/>
<dbReference type="InterPro" id="IPR024079">
    <property type="entry name" value="MetalloPept_cat_dom_sf"/>
</dbReference>
<dbReference type="Proteomes" id="UP000676565">
    <property type="component" value="Unassembled WGS sequence"/>
</dbReference>
<feature type="signal peptide" evidence="1">
    <location>
        <begin position="1"/>
        <end position="24"/>
    </location>
</feature>
<dbReference type="RefSeq" id="WP_210654137.1">
    <property type="nucleotide sequence ID" value="NZ_JAGKQQ010000001.1"/>
</dbReference>